<accession>A0A4X2KZL0</accession>
<reference evidence="6" key="1">
    <citation type="submission" date="2018-12" db="EMBL/GenBank/DDBJ databases">
        <authorList>
            <person name="Yazar S."/>
        </authorList>
    </citation>
    <scope>NUCLEOTIDE SEQUENCE [LARGE SCALE GENOMIC DNA]</scope>
</reference>
<dbReference type="Gene3D" id="3.10.20.90">
    <property type="entry name" value="Phosphatidylinositol 3-kinase Catalytic Subunit, Chain A, domain 1"/>
    <property type="match status" value="1"/>
</dbReference>
<dbReference type="OMA" id="LGDHEIH"/>
<evidence type="ECO:0000313" key="6">
    <source>
        <dbReference type="Proteomes" id="UP000314987"/>
    </source>
</evidence>
<sequence>ITTIEVVCNYRLGKKVCVKHNPKYSIGGLKKLIVAQMGTPWNKIILKKWYMVFKDHVMLGDHEIHDGTDLELYYQ</sequence>
<evidence type="ECO:0000256" key="4">
    <source>
        <dbReference type="ARBA" id="ARBA00059610"/>
    </source>
</evidence>
<proteinExistence type="predicted"/>
<dbReference type="AlphaFoldDB" id="A0A4X2KZL0"/>
<dbReference type="STRING" id="29139.ENSVURP00010017133"/>
<dbReference type="InterPro" id="IPR039732">
    <property type="entry name" value="Hub1/Ubl5"/>
</dbReference>
<comment type="subunit">
    <text evidence="3">Interacts with CLK1, CLK3 and CLK4. Interacts with coilin/COIL. Interacts with spliceosome components SART1 and EFTUD2. Interacts with FANCI; this interaction promotes FANCI dimerization.</text>
</comment>
<comment type="function">
    <text evidence="4">Ubiquitin-like protein that plays a role in cell proliferation and sister chromatid cohesion by associating with spliceosomal proteins. Participates thereby in pre-mRNA splicing by maintaining spliceosome integrity. Promotes the functional integrity of the Fanconi anemia DNA repair pathway by interacting with FANCI component and subsequently mediating the formation of FANCI homodimers. Also plays a protective role against ER stress-induced apoptosis.</text>
</comment>
<dbReference type="Proteomes" id="UP000314987">
    <property type="component" value="Unassembled WGS sequence"/>
</dbReference>
<dbReference type="PANTHER" id="PTHR13042">
    <property type="entry name" value="UBIQUITIN-LIKE PROTEIN 5"/>
    <property type="match status" value="1"/>
</dbReference>
<dbReference type="SUPFAM" id="SSF54236">
    <property type="entry name" value="Ubiquitin-like"/>
    <property type="match status" value="1"/>
</dbReference>
<dbReference type="Ensembl" id="ENSVURT00010019472.1">
    <property type="protein sequence ID" value="ENSVURP00010017133.1"/>
    <property type="gene ID" value="ENSVURG00010013108.1"/>
</dbReference>
<evidence type="ECO:0000313" key="5">
    <source>
        <dbReference type="Ensembl" id="ENSVURP00010017133.1"/>
    </source>
</evidence>
<evidence type="ECO:0000256" key="2">
    <source>
        <dbReference type="ARBA" id="ARBA00022786"/>
    </source>
</evidence>
<protein>
    <recommendedName>
        <fullName evidence="1">Ubiquitin-like protein 5</fullName>
    </recommendedName>
</protein>
<reference evidence="5" key="3">
    <citation type="submission" date="2025-09" db="UniProtKB">
        <authorList>
            <consortium name="Ensembl"/>
        </authorList>
    </citation>
    <scope>IDENTIFICATION</scope>
</reference>
<organism evidence="5 6">
    <name type="scientific">Vombatus ursinus</name>
    <name type="common">Common wombat</name>
    <dbReference type="NCBI Taxonomy" id="29139"/>
    <lineage>
        <taxon>Eukaryota</taxon>
        <taxon>Metazoa</taxon>
        <taxon>Chordata</taxon>
        <taxon>Craniata</taxon>
        <taxon>Vertebrata</taxon>
        <taxon>Euteleostomi</taxon>
        <taxon>Mammalia</taxon>
        <taxon>Metatheria</taxon>
        <taxon>Diprotodontia</taxon>
        <taxon>Vombatidae</taxon>
        <taxon>Vombatus</taxon>
    </lineage>
</organism>
<reference evidence="5" key="2">
    <citation type="submission" date="2025-08" db="UniProtKB">
        <authorList>
            <consortium name="Ensembl"/>
        </authorList>
    </citation>
    <scope>IDENTIFICATION</scope>
</reference>
<dbReference type="FunFam" id="3.10.20.90:FF:000052">
    <property type="entry name" value="Ubiquitin-like protein 5"/>
    <property type="match status" value="1"/>
</dbReference>
<evidence type="ECO:0000256" key="1">
    <source>
        <dbReference type="ARBA" id="ARBA00021360"/>
    </source>
</evidence>
<evidence type="ECO:0000256" key="3">
    <source>
        <dbReference type="ARBA" id="ARBA00046630"/>
    </source>
</evidence>
<dbReference type="GeneTree" id="ENSGT01030000235049"/>
<dbReference type="InterPro" id="IPR029071">
    <property type="entry name" value="Ubiquitin-like_domsf"/>
</dbReference>
<keyword evidence="2" id="KW-0833">Ubl conjugation pathway</keyword>
<name>A0A4X2KZL0_VOMUR</name>
<keyword evidence="6" id="KW-1185">Reference proteome</keyword>